<dbReference type="PANTHER" id="PTHR43017:SF1">
    <property type="entry name" value="ACETYLTRANSFERASE YJL218W-RELATED"/>
    <property type="match status" value="1"/>
</dbReference>
<feature type="domain" description="Maltose/galactoside acetyltransferase" evidence="6">
    <location>
        <begin position="9"/>
        <end position="63"/>
    </location>
</feature>
<proteinExistence type="inferred from homology"/>
<dbReference type="InterPro" id="IPR024688">
    <property type="entry name" value="Mac_dom"/>
</dbReference>
<dbReference type="Gene3D" id="2.160.10.10">
    <property type="entry name" value="Hexapeptide repeat proteins"/>
    <property type="match status" value="1"/>
</dbReference>
<gene>
    <name evidence="7" type="ORF">MMF97_00775</name>
</gene>
<evidence type="ECO:0000256" key="2">
    <source>
        <dbReference type="ARBA" id="ARBA00022679"/>
    </source>
</evidence>
<accession>A0ABS9ZRL9</accession>
<keyword evidence="3" id="KW-0677">Repeat</keyword>
<dbReference type="Pfam" id="PF00132">
    <property type="entry name" value="Hexapep"/>
    <property type="match status" value="1"/>
</dbReference>
<sequence>METPPLTEKEKMIAGLPYHPFDKQLSADRLKARELIYEFNRLPPKSFKQRKSIIKQLFGHTETMFYVEPPFNCDYGYNISIGQNFYANFNLTILDCAPVNIGDNVFIAPNVSLFTAGHPMHHHLRNQQVEWAQPITIGHNVWICGNVCINPGVTIGSGSVIGTGSIVTKDIPENVFAAGNPCRVIRTITDEEKDFYYKQQAIPSF</sequence>
<name>A0ABS9ZRL9_9SPHI</name>
<evidence type="ECO:0000256" key="3">
    <source>
        <dbReference type="ARBA" id="ARBA00022737"/>
    </source>
</evidence>
<dbReference type="RefSeq" id="WP_243357597.1">
    <property type="nucleotide sequence ID" value="NZ_JALGBH010000001.1"/>
</dbReference>
<dbReference type="SMART" id="SM01266">
    <property type="entry name" value="Mac"/>
    <property type="match status" value="1"/>
</dbReference>
<evidence type="ECO:0000256" key="5">
    <source>
        <dbReference type="RuleBase" id="RU367021"/>
    </source>
</evidence>
<dbReference type="InterPro" id="IPR039369">
    <property type="entry name" value="LacA-like"/>
</dbReference>
<evidence type="ECO:0000313" key="8">
    <source>
        <dbReference type="Proteomes" id="UP001165460"/>
    </source>
</evidence>
<comment type="similarity">
    <text evidence="1 5">Belongs to the transferase hexapeptide repeat family.</text>
</comment>
<dbReference type="PANTHER" id="PTHR43017">
    <property type="entry name" value="GALACTOSIDE O-ACETYLTRANSFERASE"/>
    <property type="match status" value="1"/>
</dbReference>
<keyword evidence="4 5" id="KW-0012">Acyltransferase</keyword>
<evidence type="ECO:0000256" key="4">
    <source>
        <dbReference type="ARBA" id="ARBA00023315"/>
    </source>
</evidence>
<dbReference type="SUPFAM" id="SSF51161">
    <property type="entry name" value="Trimeric LpxA-like enzymes"/>
    <property type="match status" value="1"/>
</dbReference>
<dbReference type="Pfam" id="PF12464">
    <property type="entry name" value="Mac"/>
    <property type="match status" value="1"/>
</dbReference>
<dbReference type="EMBL" id="JALGBH010000001">
    <property type="protein sequence ID" value="MCJ0741220.1"/>
    <property type="molecule type" value="Genomic_DNA"/>
</dbReference>
<dbReference type="InterPro" id="IPR001451">
    <property type="entry name" value="Hexapep"/>
</dbReference>
<keyword evidence="8" id="KW-1185">Reference proteome</keyword>
<evidence type="ECO:0000313" key="7">
    <source>
        <dbReference type="EMBL" id="MCJ0741220.1"/>
    </source>
</evidence>
<keyword evidence="2 5" id="KW-0808">Transferase</keyword>
<reference evidence="7" key="1">
    <citation type="submission" date="2022-03" db="EMBL/GenBank/DDBJ databases">
        <authorList>
            <person name="Woo C.Y."/>
        </authorList>
    </citation>
    <scope>NUCLEOTIDE SEQUENCE</scope>
    <source>
        <strain evidence="7">CYS-01</strain>
    </source>
</reference>
<dbReference type="EC" id="2.3.1.-" evidence="5"/>
<evidence type="ECO:0000256" key="1">
    <source>
        <dbReference type="ARBA" id="ARBA00007274"/>
    </source>
</evidence>
<protein>
    <recommendedName>
        <fullName evidence="5">Acetyltransferase</fullName>
        <ecNumber evidence="5">2.3.1.-</ecNumber>
    </recommendedName>
</protein>
<dbReference type="Proteomes" id="UP001165460">
    <property type="component" value="Unassembled WGS sequence"/>
</dbReference>
<dbReference type="CDD" id="cd03357">
    <property type="entry name" value="LbH_MAT_GAT"/>
    <property type="match status" value="1"/>
</dbReference>
<dbReference type="InterPro" id="IPR011004">
    <property type="entry name" value="Trimer_LpxA-like_sf"/>
</dbReference>
<comment type="caution">
    <text evidence="7">The sequence shown here is derived from an EMBL/GenBank/DDBJ whole genome shotgun (WGS) entry which is preliminary data.</text>
</comment>
<organism evidence="7 8">
    <name type="scientific">Pedobacter montanisoli</name>
    <dbReference type="NCBI Taxonomy" id="2923277"/>
    <lineage>
        <taxon>Bacteria</taxon>
        <taxon>Pseudomonadati</taxon>
        <taxon>Bacteroidota</taxon>
        <taxon>Sphingobacteriia</taxon>
        <taxon>Sphingobacteriales</taxon>
        <taxon>Sphingobacteriaceae</taxon>
        <taxon>Pedobacter</taxon>
    </lineage>
</organism>
<evidence type="ECO:0000259" key="6">
    <source>
        <dbReference type="SMART" id="SM01266"/>
    </source>
</evidence>